<keyword evidence="4 11" id="KW-0808">Transferase</keyword>
<comment type="pathway">
    <text evidence="11">Sulfur metabolism; glutathione metabolism.</text>
</comment>
<evidence type="ECO:0000256" key="7">
    <source>
        <dbReference type="ARBA" id="ARBA00023315"/>
    </source>
</evidence>
<comment type="catalytic activity">
    <reaction evidence="1 11">
        <text>an S-substituted glutathione + H2O = an S-substituted L-cysteinylglycine + L-glutamate</text>
        <dbReference type="Rhea" id="RHEA:59468"/>
        <dbReference type="ChEBI" id="CHEBI:15377"/>
        <dbReference type="ChEBI" id="CHEBI:29985"/>
        <dbReference type="ChEBI" id="CHEBI:90779"/>
        <dbReference type="ChEBI" id="CHEBI:143103"/>
        <dbReference type="EC" id="3.4.19.13"/>
    </reaction>
</comment>
<dbReference type="PANTHER" id="PTHR43199">
    <property type="entry name" value="GLUTATHIONE HYDROLASE"/>
    <property type="match status" value="1"/>
</dbReference>
<name>A0A1H0HPM0_9HYPH</name>
<feature type="signal peptide" evidence="12">
    <location>
        <begin position="1"/>
        <end position="29"/>
    </location>
</feature>
<evidence type="ECO:0000256" key="5">
    <source>
        <dbReference type="ARBA" id="ARBA00022801"/>
    </source>
</evidence>
<sequence>MPTRPSFRALSGLLAAALCVLPAAPPAFAASPAPVRAAHGMVVTAQRLASEVGVEVLRAGGNAVDAAVAVGYALAVTYPTAGNLGGGGFMTVRMADGRTGFLDFRERAPQRASRDMYLGPDGEPVAGLSTDGWLAAGVPGSVSGLETARERFGTKGRTDLIAPALRLAREGFTLSPGDEESFADASADLAKDPAARLIYVRPDGSPLRTGDRLVQPDLAGVLQAVSEGGPAAFYEGEPARRIVAGSQKGGGILSMEDFKLYRTRELEPVRCGYRELEILSAPPPSSGGTVICQILNTLEAYPLKDAGYGSAQGVHWTVEAMRFAFRDRNQELGDPAFVQNPVERLTSDAYAGAIRARIDDARAGVSEGLAPVSGEKPETTHYSIVDAAGNAVAVTTTLNGSFGARVVAPGTGILLNNEMDDFTMKPGVPNLYGLVQGEANAVAPGKTPLSSMSPTIVLRDGHPLLVLGTPGGSRIITAVVEAFLNVVEYGMDIQEAVDAPPFHHQWLPDRIALEPRALSPDTQRMLREMGHRVEEDADWPVWGEAAAILVGAPRLDESQAGPSDRPLFGAIDSRARAGAAIGY</sequence>
<dbReference type="PANTHER" id="PTHR43199:SF1">
    <property type="entry name" value="GLUTATHIONE HYDROLASE PROENZYME"/>
    <property type="match status" value="1"/>
</dbReference>
<evidence type="ECO:0000256" key="9">
    <source>
        <dbReference type="PIRSR" id="PIRSR600101-1"/>
    </source>
</evidence>
<dbReference type="PRINTS" id="PR01210">
    <property type="entry name" value="GGTRANSPTASE"/>
</dbReference>
<accession>A0A1H0HPM0</accession>
<feature type="active site" description="Nucleophile" evidence="9">
    <location>
        <position position="379"/>
    </location>
</feature>
<keyword evidence="5 11" id="KW-0378">Hydrolase</keyword>
<dbReference type="EMBL" id="FNIT01000004">
    <property type="protein sequence ID" value="SDO21043.1"/>
    <property type="molecule type" value="Genomic_DNA"/>
</dbReference>
<keyword evidence="6 11" id="KW-0865">Zymogen</keyword>
<evidence type="ECO:0000313" key="13">
    <source>
        <dbReference type="EMBL" id="SDO21043.1"/>
    </source>
</evidence>
<keyword evidence="7 11" id="KW-0012">Acyltransferase</keyword>
<dbReference type="InterPro" id="IPR043137">
    <property type="entry name" value="GGT_ssub_C"/>
</dbReference>
<gene>
    <name evidence="13" type="ORF">SAMN05192530_104209</name>
</gene>
<feature type="chain" id="PRO_5011741976" description="Glutathione hydrolase proenzyme" evidence="12">
    <location>
        <begin position="30"/>
        <end position="583"/>
    </location>
</feature>
<comment type="catalytic activity">
    <reaction evidence="8 11">
        <text>an N-terminal (5-L-glutamyl)-[peptide] + an alpha-amino acid = 5-L-glutamyl amino acid + an N-terminal L-alpha-aminoacyl-[peptide]</text>
        <dbReference type="Rhea" id="RHEA:23904"/>
        <dbReference type="Rhea" id="RHEA-COMP:9780"/>
        <dbReference type="Rhea" id="RHEA-COMP:9795"/>
        <dbReference type="ChEBI" id="CHEBI:77644"/>
        <dbReference type="ChEBI" id="CHEBI:78597"/>
        <dbReference type="ChEBI" id="CHEBI:78599"/>
        <dbReference type="ChEBI" id="CHEBI:78608"/>
        <dbReference type="EC" id="2.3.2.2"/>
    </reaction>
</comment>
<dbReference type="GO" id="GO:0006751">
    <property type="term" value="P:glutathione catabolic process"/>
    <property type="evidence" value="ECO:0007669"/>
    <property type="project" value="UniProtKB-UniRule"/>
</dbReference>
<dbReference type="GO" id="GO:0036374">
    <property type="term" value="F:glutathione hydrolase activity"/>
    <property type="evidence" value="ECO:0007669"/>
    <property type="project" value="UniProtKB-UniRule"/>
</dbReference>
<reference evidence="13 14" key="1">
    <citation type="submission" date="2016-10" db="EMBL/GenBank/DDBJ databases">
        <authorList>
            <person name="de Groot N.N."/>
        </authorList>
    </citation>
    <scope>NUCLEOTIDE SEQUENCE [LARGE SCALE GENOMIC DNA]</scope>
    <source>
        <strain evidence="14">L7-484,KACC 16230,DSM 25025</strain>
    </source>
</reference>
<feature type="binding site" evidence="10">
    <location>
        <position position="105"/>
    </location>
    <ligand>
        <name>L-glutamate</name>
        <dbReference type="ChEBI" id="CHEBI:29985"/>
    </ligand>
</feature>
<dbReference type="GO" id="GO:0006750">
    <property type="term" value="P:glutathione biosynthetic process"/>
    <property type="evidence" value="ECO:0007669"/>
    <property type="project" value="UniProtKB-KW"/>
</dbReference>
<dbReference type="InterPro" id="IPR029055">
    <property type="entry name" value="Ntn_hydrolases_N"/>
</dbReference>
<feature type="binding site" evidence="10">
    <location>
        <position position="472"/>
    </location>
    <ligand>
        <name>L-glutamate</name>
        <dbReference type="ChEBI" id="CHEBI:29985"/>
    </ligand>
</feature>
<dbReference type="InterPro" id="IPR051792">
    <property type="entry name" value="GGT_bact"/>
</dbReference>
<dbReference type="EC" id="3.4.19.13" evidence="11"/>
<dbReference type="InterPro" id="IPR000101">
    <property type="entry name" value="GGT_peptidase"/>
</dbReference>
<dbReference type="InterPro" id="IPR055262">
    <property type="entry name" value="GGT_CS"/>
</dbReference>
<evidence type="ECO:0000256" key="10">
    <source>
        <dbReference type="PIRSR" id="PIRSR600101-2"/>
    </source>
</evidence>
<evidence type="ECO:0000256" key="4">
    <source>
        <dbReference type="ARBA" id="ARBA00022679"/>
    </source>
</evidence>
<dbReference type="SUPFAM" id="SSF56235">
    <property type="entry name" value="N-terminal nucleophile aminohydrolases (Ntn hydrolases)"/>
    <property type="match status" value="1"/>
</dbReference>
<dbReference type="GO" id="GO:0103068">
    <property type="term" value="F:leukotriene C4 gamma-glutamyl transferase activity"/>
    <property type="evidence" value="ECO:0007669"/>
    <property type="project" value="UniProtKB-EC"/>
</dbReference>
<dbReference type="EC" id="2.3.2.2" evidence="11"/>
<comment type="similarity">
    <text evidence="3 11">Belongs to the gamma-glutamyltransferase family.</text>
</comment>
<dbReference type="STRING" id="1166073.SAMN05192530_104209"/>
<dbReference type="UniPathway" id="UPA00204"/>
<dbReference type="Proteomes" id="UP000198793">
    <property type="component" value="Unassembled WGS sequence"/>
</dbReference>
<evidence type="ECO:0000256" key="2">
    <source>
        <dbReference type="ARBA" id="ARBA00001089"/>
    </source>
</evidence>
<evidence type="ECO:0000256" key="11">
    <source>
        <dbReference type="RuleBase" id="RU368036"/>
    </source>
</evidence>
<dbReference type="InterPro" id="IPR043138">
    <property type="entry name" value="GGT_lsub"/>
</dbReference>
<evidence type="ECO:0000256" key="1">
    <source>
        <dbReference type="ARBA" id="ARBA00001049"/>
    </source>
</evidence>
<dbReference type="OrthoDB" id="9781342at2"/>
<dbReference type="Gene3D" id="3.60.20.40">
    <property type="match status" value="1"/>
</dbReference>
<evidence type="ECO:0000256" key="3">
    <source>
        <dbReference type="ARBA" id="ARBA00009381"/>
    </source>
</evidence>
<dbReference type="NCBIfam" id="TIGR00066">
    <property type="entry name" value="g_glut_trans"/>
    <property type="match status" value="1"/>
</dbReference>
<feature type="binding site" evidence="10">
    <location>
        <begin position="397"/>
        <end position="399"/>
    </location>
    <ligand>
        <name>L-glutamate</name>
        <dbReference type="ChEBI" id="CHEBI:29985"/>
    </ligand>
</feature>
<keyword evidence="11" id="KW-0317">Glutathione biosynthesis</keyword>
<dbReference type="RefSeq" id="WP_090673044.1">
    <property type="nucleotide sequence ID" value="NZ_FNIT01000004.1"/>
</dbReference>
<evidence type="ECO:0000256" key="6">
    <source>
        <dbReference type="ARBA" id="ARBA00023145"/>
    </source>
</evidence>
<dbReference type="PROSITE" id="PS00462">
    <property type="entry name" value="G_GLU_TRANSPEPTIDASE"/>
    <property type="match status" value="1"/>
</dbReference>
<evidence type="ECO:0000256" key="8">
    <source>
        <dbReference type="ARBA" id="ARBA00047417"/>
    </source>
</evidence>
<dbReference type="AlphaFoldDB" id="A0A1H0HPM0"/>
<organism evidence="13 14">
    <name type="scientific">Aureimonas jatrophae</name>
    <dbReference type="NCBI Taxonomy" id="1166073"/>
    <lineage>
        <taxon>Bacteria</taxon>
        <taxon>Pseudomonadati</taxon>
        <taxon>Pseudomonadota</taxon>
        <taxon>Alphaproteobacteria</taxon>
        <taxon>Hyphomicrobiales</taxon>
        <taxon>Aurantimonadaceae</taxon>
        <taxon>Aureimonas</taxon>
    </lineage>
</organism>
<evidence type="ECO:0000256" key="12">
    <source>
        <dbReference type="SAM" id="SignalP"/>
    </source>
</evidence>
<feature type="binding site" evidence="10">
    <location>
        <position position="421"/>
    </location>
    <ligand>
        <name>L-glutamate</name>
        <dbReference type="ChEBI" id="CHEBI:29985"/>
    </ligand>
</feature>
<evidence type="ECO:0000313" key="14">
    <source>
        <dbReference type="Proteomes" id="UP000198793"/>
    </source>
</evidence>
<feature type="binding site" evidence="10">
    <location>
        <begin position="450"/>
        <end position="451"/>
    </location>
    <ligand>
        <name>L-glutamate</name>
        <dbReference type="ChEBI" id="CHEBI:29985"/>
    </ligand>
</feature>
<comment type="PTM">
    <text evidence="11">Cleaved by autocatalysis into a large and a small subunit.</text>
</comment>
<keyword evidence="12" id="KW-0732">Signal</keyword>
<comment type="subunit">
    <text evidence="11">This enzyme consists of two polypeptide chains, which are synthesized in precursor form from a single polypeptide.</text>
</comment>
<comment type="catalytic activity">
    <reaction evidence="2 11">
        <text>glutathione + H2O = L-cysteinylglycine + L-glutamate</text>
        <dbReference type="Rhea" id="RHEA:28807"/>
        <dbReference type="ChEBI" id="CHEBI:15377"/>
        <dbReference type="ChEBI" id="CHEBI:29985"/>
        <dbReference type="ChEBI" id="CHEBI:57925"/>
        <dbReference type="ChEBI" id="CHEBI:61694"/>
        <dbReference type="EC" id="3.4.19.13"/>
    </reaction>
</comment>
<protein>
    <recommendedName>
        <fullName evidence="11">Glutathione hydrolase proenzyme</fullName>
        <ecNumber evidence="11">2.3.2.2</ecNumber>
        <ecNumber evidence="11">3.4.19.13</ecNumber>
    </recommendedName>
    <component>
        <recommendedName>
            <fullName evidence="11">Glutathione hydrolase large chain</fullName>
        </recommendedName>
    </component>
    <component>
        <recommendedName>
            <fullName evidence="11">Glutathione hydrolase small chain</fullName>
        </recommendedName>
    </component>
</protein>
<dbReference type="Pfam" id="PF01019">
    <property type="entry name" value="G_glu_transpept"/>
    <property type="match status" value="1"/>
</dbReference>
<proteinExistence type="inferred from homology"/>
<keyword evidence="14" id="KW-1185">Reference proteome</keyword>
<dbReference type="Gene3D" id="1.10.246.130">
    <property type="match status" value="1"/>
</dbReference>